<dbReference type="EMBL" id="JAAPAO010000575">
    <property type="protein sequence ID" value="KAF4656825.1"/>
    <property type="molecule type" value="Genomic_DNA"/>
</dbReference>
<dbReference type="Proteomes" id="UP000591131">
    <property type="component" value="Unassembled WGS sequence"/>
</dbReference>
<proteinExistence type="predicted"/>
<sequence>MLNWADRLASAPKPKPVVYTDGPFDAIRTAFLNNKNAYAPLVGKPCLGVDLFFDQENKAFHIFSLYQDDEGTPMKELASLNIDYTHQLMLLADKYNDISNSTLQLVAYGRHVAVTSRSKTKEFGISWLKKSELLVNKRKAVVLIHGYVLGWPDYLKGYKFD</sequence>
<keyword evidence="2" id="KW-1185">Reference proteome</keyword>
<reference evidence="1 2" key="1">
    <citation type="submission" date="2020-04" db="EMBL/GenBank/DDBJ databases">
        <title>Perkinsus chesapeaki whole genome sequence.</title>
        <authorList>
            <person name="Bogema D.R."/>
        </authorList>
    </citation>
    <scope>NUCLEOTIDE SEQUENCE [LARGE SCALE GENOMIC DNA]</scope>
    <source>
        <strain evidence="1">ATCC PRA-425</strain>
    </source>
</reference>
<accession>A0A7J6LC54</accession>
<dbReference type="AlphaFoldDB" id="A0A7J6LC54"/>
<protein>
    <submittedName>
        <fullName evidence="1">Uncharacterized protein</fullName>
    </submittedName>
</protein>
<gene>
    <name evidence="1" type="ORF">FOL47_008730</name>
</gene>
<organism evidence="1 2">
    <name type="scientific">Perkinsus chesapeaki</name>
    <name type="common">Clam parasite</name>
    <name type="synonym">Perkinsus andrewsi</name>
    <dbReference type="NCBI Taxonomy" id="330153"/>
    <lineage>
        <taxon>Eukaryota</taxon>
        <taxon>Sar</taxon>
        <taxon>Alveolata</taxon>
        <taxon>Perkinsozoa</taxon>
        <taxon>Perkinsea</taxon>
        <taxon>Perkinsida</taxon>
        <taxon>Perkinsidae</taxon>
        <taxon>Perkinsus</taxon>
    </lineage>
</organism>
<name>A0A7J6LC54_PERCH</name>
<comment type="caution">
    <text evidence="1">The sequence shown here is derived from an EMBL/GenBank/DDBJ whole genome shotgun (WGS) entry which is preliminary data.</text>
</comment>
<evidence type="ECO:0000313" key="1">
    <source>
        <dbReference type="EMBL" id="KAF4656825.1"/>
    </source>
</evidence>
<evidence type="ECO:0000313" key="2">
    <source>
        <dbReference type="Proteomes" id="UP000591131"/>
    </source>
</evidence>